<feature type="region of interest" description="Disordered" evidence="1">
    <location>
        <begin position="313"/>
        <end position="357"/>
    </location>
</feature>
<dbReference type="CDD" id="cd00067">
    <property type="entry name" value="GAL4"/>
    <property type="match status" value="1"/>
</dbReference>
<evidence type="ECO:0000256" key="1">
    <source>
        <dbReference type="SAM" id="MobiDB-lite"/>
    </source>
</evidence>
<dbReference type="SUPFAM" id="SSF57701">
    <property type="entry name" value="Zn2/Cys6 DNA-binding domain"/>
    <property type="match status" value="1"/>
</dbReference>
<accession>A0A8H6YKL2</accession>
<gene>
    <name evidence="3" type="ORF">MVEN_00805300</name>
</gene>
<feature type="compositionally biased region" description="Low complexity" evidence="1">
    <location>
        <begin position="320"/>
        <end position="334"/>
    </location>
</feature>
<reference evidence="3" key="1">
    <citation type="submission" date="2020-05" db="EMBL/GenBank/DDBJ databases">
        <title>Mycena genomes resolve the evolution of fungal bioluminescence.</title>
        <authorList>
            <person name="Tsai I.J."/>
        </authorList>
    </citation>
    <scope>NUCLEOTIDE SEQUENCE</scope>
    <source>
        <strain evidence="3">CCC161011</strain>
    </source>
</reference>
<organism evidence="3 4">
    <name type="scientific">Mycena venus</name>
    <dbReference type="NCBI Taxonomy" id="2733690"/>
    <lineage>
        <taxon>Eukaryota</taxon>
        <taxon>Fungi</taxon>
        <taxon>Dikarya</taxon>
        <taxon>Basidiomycota</taxon>
        <taxon>Agaricomycotina</taxon>
        <taxon>Agaricomycetes</taxon>
        <taxon>Agaricomycetidae</taxon>
        <taxon>Agaricales</taxon>
        <taxon>Marasmiineae</taxon>
        <taxon>Mycenaceae</taxon>
        <taxon>Mycena</taxon>
    </lineage>
</organism>
<dbReference type="GO" id="GO:0008270">
    <property type="term" value="F:zinc ion binding"/>
    <property type="evidence" value="ECO:0007669"/>
    <property type="project" value="InterPro"/>
</dbReference>
<feature type="region of interest" description="Disordered" evidence="1">
    <location>
        <begin position="110"/>
        <end position="176"/>
    </location>
</feature>
<dbReference type="Gene3D" id="4.10.240.10">
    <property type="entry name" value="Zn(2)-C6 fungal-type DNA-binding domain"/>
    <property type="match status" value="1"/>
</dbReference>
<dbReference type="OrthoDB" id="39175at2759"/>
<name>A0A8H6YKL2_9AGAR</name>
<dbReference type="InterPro" id="IPR036864">
    <property type="entry name" value="Zn2-C6_fun-type_DNA-bd_sf"/>
</dbReference>
<feature type="domain" description="Zn(2)-C6 fungal-type" evidence="2">
    <location>
        <begin position="267"/>
        <end position="306"/>
    </location>
</feature>
<evidence type="ECO:0000259" key="2">
    <source>
        <dbReference type="PROSITE" id="PS50048"/>
    </source>
</evidence>
<feature type="compositionally biased region" description="Polar residues" evidence="1">
    <location>
        <begin position="132"/>
        <end position="148"/>
    </location>
</feature>
<sequence>MISGNVYQLTVTNPNTAERFPGAQNFRIWRVRDGDKSWFDIGSRRTFNRSQHLLRSLFPPSSRTRNPANLPEFEAGRMSVAPAAPVRLPSFHELTIAACCDERDIDLPPPVSRSKVAAGPVRPPPLKVPSSPRASSSNLAIKLSSYSESKGERQSCDGSDDSRRSPGDVPPFSHARVPYEELQLTESVFTRPPHPSLSSNEPHPQSLSTTLSTPFFEFVSTSSSNASSTLPNPYSAVAYDMAVAQPRLKFAYTTAKAGGRTKKQPLSCYFCRERKIACTRPEGEGADLNKTVTCIPCARRFIECRYPTVSRRGQHTRLQSAARKSGASSGSPPADVLPNTDADPPFINARRRIPTRI</sequence>
<proteinExistence type="predicted"/>
<dbReference type="InterPro" id="IPR001138">
    <property type="entry name" value="Zn2Cys6_DnaBD"/>
</dbReference>
<protein>
    <submittedName>
        <fullName evidence="3">Zn(2)-C6 fungal-type domain-containing protein</fullName>
    </submittedName>
</protein>
<dbReference type="GO" id="GO:0000981">
    <property type="term" value="F:DNA-binding transcription factor activity, RNA polymerase II-specific"/>
    <property type="evidence" value="ECO:0007669"/>
    <property type="project" value="InterPro"/>
</dbReference>
<dbReference type="AlphaFoldDB" id="A0A8H6YKL2"/>
<evidence type="ECO:0000313" key="4">
    <source>
        <dbReference type="Proteomes" id="UP000620124"/>
    </source>
</evidence>
<dbReference type="Proteomes" id="UP000620124">
    <property type="component" value="Unassembled WGS sequence"/>
</dbReference>
<evidence type="ECO:0000313" key="3">
    <source>
        <dbReference type="EMBL" id="KAF7360734.1"/>
    </source>
</evidence>
<dbReference type="EMBL" id="JACAZI010000005">
    <property type="protein sequence ID" value="KAF7360734.1"/>
    <property type="molecule type" value="Genomic_DNA"/>
</dbReference>
<dbReference type="PROSITE" id="PS50048">
    <property type="entry name" value="ZN2_CY6_FUNGAL_2"/>
    <property type="match status" value="1"/>
</dbReference>
<feature type="compositionally biased region" description="Basic and acidic residues" evidence="1">
    <location>
        <begin position="149"/>
        <end position="166"/>
    </location>
</feature>
<comment type="caution">
    <text evidence="3">The sequence shown here is derived from an EMBL/GenBank/DDBJ whole genome shotgun (WGS) entry which is preliminary data.</text>
</comment>
<keyword evidence="4" id="KW-1185">Reference proteome</keyword>